<evidence type="ECO:0000256" key="3">
    <source>
        <dbReference type="ARBA" id="ARBA00009105"/>
    </source>
</evidence>
<evidence type="ECO:0000256" key="5">
    <source>
        <dbReference type="ARBA" id="ARBA00023034"/>
    </source>
</evidence>
<accession>A0A1G4MHD6</accession>
<sequence>MIKIRRKVEWAVVLLFVVVFFTSRHHVSRSNGPAANVASQASRASVERERVFEKVFEHLAAAAPPPAPHSVSELRPDDCQIHDVGLNPDADVQRLSYDTLDRCYQPSAAQLQALETAHTRFRHAVESELALEADAPVFDALFPRERGIVTVGGGKYSLLSYSMIRVLREHGSQLPVEVLIPPQDEGDDHYCDSVLPALNARCVFMRDLLPASVASNWHFKQYQIKSVALLFSSFKKIIFIDADNYPVKNVDLLFESDVFATTGLVLWPDMWRRLTPPAFYRLAHVDVDLSTRVRHLGDDVSPVSQYQKPDADAAYNRAHVPLHDLDGTVSDPTSETGQLVLDKVRHFDTLLLAFYYNLYGQDWYYYMFSQGTSGQGDKETFAMAAHVLGKPYYQVKTKIDLDGYWAPDDSGFKGVGLLQHDASEDYLVHGRAEAYVRENYATLAEYNPDYNVDKVFYNGLLVPEGKDAVDVMFVHASYHKLEPWGLYKERTYIDNDGGFFRSFKKIHRLHGFDIELFQFQLLNNAVCSDKKIQFKYLQEYFEKEEWPRVCEYIGKRLQYLMDTHEEAVAEN</sequence>
<reference evidence="8 9" key="1">
    <citation type="submission" date="2016-03" db="EMBL/GenBank/DDBJ databases">
        <authorList>
            <person name="Devillers H."/>
        </authorList>
    </citation>
    <scope>NUCLEOTIDE SEQUENCE [LARGE SCALE GENOMIC DNA]</scope>
    <source>
        <strain evidence="8">CBS 6772</strain>
    </source>
</reference>
<dbReference type="InterPro" id="IPR029044">
    <property type="entry name" value="Nucleotide-diphossugar_trans"/>
</dbReference>
<dbReference type="PANTHER" id="PTHR31646:SF6">
    <property type="entry name" value="ALPHA-1,2-MANNOSYLTRANSFERASE MNN5"/>
    <property type="match status" value="1"/>
</dbReference>
<keyword evidence="9" id="KW-1185">Reference proteome</keyword>
<dbReference type="SUPFAM" id="SSF53448">
    <property type="entry name" value="Nucleotide-diphospho-sugar transferases"/>
    <property type="match status" value="1"/>
</dbReference>
<dbReference type="FunFam" id="3.90.550.10:FF:000177">
    <property type="entry name" value="MNN5p Alpha-1,2-mannosyltransferase"/>
    <property type="match status" value="1"/>
</dbReference>
<dbReference type="OrthoDB" id="430354at2759"/>
<comment type="pathway">
    <text evidence="2">Protein modification; protein glycosylation.</text>
</comment>
<keyword evidence="7" id="KW-0732">Signal</keyword>
<evidence type="ECO:0000256" key="7">
    <source>
        <dbReference type="SAM" id="SignalP"/>
    </source>
</evidence>
<gene>
    <name evidence="8" type="ORF">LAFE_0G03840G</name>
</gene>
<feature type="signal peptide" evidence="7">
    <location>
        <begin position="1"/>
        <end position="29"/>
    </location>
</feature>
<dbReference type="GO" id="GO:0000026">
    <property type="term" value="F:alpha-1,2-mannosyltransferase activity"/>
    <property type="evidence" value="ECO:0007669"/>
    <property type="project" value="TreeGrafter"/>
</dbReference>
<dbReference type="EMBL" id="LT598486">
    <property type="protein sequence ID" value="SCW03140.1"/>
    <property type="molecule type" value="Genomic_DNA"/>
</dbReference>
<comment type="subcellular location">
    <subcellularLocation>
        <location evidence="1">Golgi apparatus</location>
    </subcellularLocation>
</comment>
<keyword evidence="5" id="KW-0333">Golgi apparatus</keyword>
<evidence type="ECO:0000256" key="1">
    <source>
        <dbReference type="ARBA" id="ARBA00004555"/>
    </source>
</evidence>
<keyword evidence="6" id="KW-0325">Glycoprotein</keyword>
<dbReference type="GO" id="GO:0046354">
    <property type="term" value="P:mannan biosynthetic process"/>
    <property type="evidence" value="ECO:0007669"/>
    <property type="project" value="TreeGrafter"/>
</dbReference>
<protein>
    <submittedName>
        <fullName evidence="8">LAFE_0G03840g1_1</fullName>
    </submittedName>
</protein>
<evidence type="ECO:0000313" key="9">
    <source>
        <dbReference type="Proteomes" id="UP000190831"/>
    </source>
</evidence>
<dbReference type="Proteomes" id="UP000190831">
    <property type="component" value="Chromosome G"/>
</dbReference>
<keyword evidence="4" id="KW-0808">Transferase</keyword>
<evidence type="ECO:0000313" key="8">
    <source>
        <dbReference type="EMBL" id="SCW03140.1"/>
    </source>
</evidence>
<feature type="chain" id="PRO_5009237354" evidence="7">
    <location>
        <begin position="30"/>
        <end position="571"/>
    </location>
</feature>
<evidence type="ECO:0000256" key="2">
    <source>
        <dbReference type="ARBA" id="ARBA00004922"/>
    </source>
</evidence>
<name>A0A1G4MHD6_LACFM</name>
<evidence type="ECO:0000256" key="4">
    <source>
        <dbReference type="ARBA" id="ARBA00022679"/>
    </source>
</evidence>
<organism evidence="8 9">
    <name type="scientific">Lachancea fermentati</name>
    <name type="common">Zygosaccharomyces fermentati</name>
    <dbReference type="NCBI Taxonomy" id="4955"/>
    <lineage>
        <taxon>Eukaryota</taxon>
        <taxon>Fungi</taxon>
        <taxon>Dikarya</taxon>
        <taxon>Ascomycota</taxon>
        <taxon>Saccharomycotina</taxon>
        <taxon>Saccharomycetes</taxon>
        <taxon>Saccharomycetales</taxon>
        <taxon>Saccharomycetaceae</taxon>
        <taxon>Lachancea</taxon>
    </lineage>
</organism>
<dbReference type="OMA" id="IMFIHAS"/>
<dbReference type="Pfam" id="PF11051">
    <property type="entry name" value="Mannosyl_trans3"/>
    <property type="match status" value="1"/>
</dbReference>
<proteinExistence type="inferred from homology"/>
<comment type="similarity">
    <text evidence="3">Belongs to the MNN1/MNT family.</text>
</comment>
<dbReference type="STRING" id="4955.A0A1G4MHD6"/>
<dbReference type="AlphaFoldDB" id="A0A1G4MHD6"/>
<dbReference type="InterPro" id="IPR022751">
    <property type="entry name" value="Alpha_mannosyltransferase"/>
</dbReference>
<dbReference type="GO" id="GO:0005794">
    <property type="term" value="C:Golgi apparatus"/>
    <property type="evidence" value="ECO:0007669"/>
    <property type="project" value="UniProtKB-SubCell"/>
</dbReference>
<dbReference type="PANTHER" id="PTHR31646">
    <property type="entry name" value="ALPHA-1,2-MANNOSYLTRANSFERASE MNN2"/>
    <property type="match status" value="1"/>
</dbReference>
<evidence type="ECO:0000256" key="6">
    <source>
        <dbReference type="ARBA" id="ARBA00023180"/>
    </source>
</evidence>